<comment type="caution">
    <text evidence="1">The sequence shown here is derived from an EMBL/GenBank/DDBJ whole genome shotgun (WGS) entry which is preliminary data.</text>
</comment>
<evidence type="ECO:0000313" key="1">
    <source>
        <dbReference type="EMBL" id="OGZ37126.1"/>
    </source>
</evidence>
<name>A0A1G2FGF2_9BACT</name>
<dbReference type="STRING" id="1801997.A3J64_01265"/>
<dbReference type="AlphaFoldDB" id="A0A1G2FGF2"/>
<organism evidence="1 2">
    <name type="scientific">Candidatus Portnoybacteria bacterium RIFCSPHIGHO2_12_FULL_38_9</name>
    <dbReference type="NCBI Taxonomy" id="1801997"/>
    <lineage>
        <taxon>Bacteria</taxon>
        <taxon>Candidatus Portnoyibacteriota</taxon>
    </lineage>
</organism>
<gene>
    <name evidence="1" type="ORF">A3J64_01265</name>
</gene>
<accession>A0A1G2FGF2</accession>
<protein>
    <submittedName>
        <fullName evidence="1">Uncharacterized protein</fullName>
    </submittedName>
</protein>
<proteinExistence type="predicted"/>
<dbReference type="Proteomes" id="UP000177061">
    <property type="component" value="Unassembled WGS sequence"/>
</dbReference>
<reference evidence="1 2" key="1">
    <citation type="journal article" date="2016" name="Nat. Commun.">
        <title>Thousands of microbial genomes shed light on interconnected biogeochemical processes in an aquifer system.</title>
        <authorList>
            <person name="Anantharaman K."/>
            <person name="Brown C.T."/>
            <person name="Hug L.A."/>
            <person name="Sharon I."/>
            <person name="Castelle C.J."/>
            <person name="Probst A.J."/>
            <person name="Thomas B.C."/>
            <person name="Singh A."/>
            <person name="Wilkins M.J."/>
            <person name="Karaoz U."/>
            <person name="Brodie E.L."/>
            <person name="Williams K.H."/>
            <person name="Hubbard S.S."/>
            <person name="Banfield J.F."/>
        </authorList>
    </citation>
    <scope>NUCLEOTIDE SEQUENCE [LARGE SCALE GENOMIC DNA]</scope>
</reference>
<sequence>MSIDKEHIQKEEEQWRKIIAVGNQDAGMVLIYDQKLCAFAHEIGAALEKKITFDYIFAASRLIERINVLLSKLPKEKFETVVGIFLNIKQRLKEEVIQGKTAQRKKALNSFPEEIHQASHKLCDELEKRFCK</sequence>
<dbReference type="EMBL" id="MHNB01000015">
    <property type="protein sequence ID" value="OGZ37126.1"/>
    <property type="molecule type" value="Genomic_DNA"/>
</dbReference>
<evidence type="ECO:0000313" key="2">
    <source>
        <dbReference type="Proteomes" id="UP000177061"/>
    </source>
</evidence>